<sequence>MDDNSLRGFKGTPAPAAAIAKVVAGGLERSCTSVTEDRLRLLGGSAGLEHIEAAFRGDGFSPHRHDTYGIGVTLSGVQTFQYRGSRRASLPGNIIVLHPDELHDGAAGTESGLSYRMIYVAPEKIADALGRRGALPFVADPVVDDQGFRRGLAEAIIQLDEVPSELAVSAVVAMIADGLKLHCDDRGRPATRGVSAGIAACRDFLAAHCTREVRSSELEAIAGLDGYTIARQFRRAFGTSPHRYLVMRRLDLARSLIREREGLAQVALAAGFADQARFTRHFKLAYGMTPGRWQALISTVR</sequence>
<reference evidence="7" key="1">
    <citation type="journal article" date="2019" name="Int. J. Syst. Evol. Microbiol.">
        <title>The Global Catalogue of Microorganisms (GCM) 10K type strain sequencing project: providing services to taxonomists for standard genome sequencing and annotation.</title>
        <authorList>
            <consortium name="The Broad Institute Genomics Platform"/>
            <consortium name="The Broad Institute Genome Sequencing Center for Infectious Disease"/>
            <person name="Wu L."/>
            <person name="Ma J."/>
        </authorList>
    </citation>
    <scope>NUCLEOTIDE SEQUENCE [LARGE SCALE GENOMIC DNA]</scope>
    <source>
        <strain evidence="7">KCTC 52231</strain>
    </source>
</reference>
<organism evidence="6 7">
    <name type="scientific">Ciceribacter thiooxidans</name>
    <dbReference type="NCBI Taxonomy" id="1969821"/>
    <lineage>
        <taxon>Bacteria</taxon>
        <taxon>Pseudomonadati</taxon>
        <taxon>Pseudomonadota</taxon>
        <taxon>Alphaproteobacteria</taxon>
        <taxon>Hyphomicrobiales</taxon>
        <taxon>Rhizobiaceae</taxon>
        <taxon>Ciceribacter</taxon>
    </lineage>
</organism>
<proteinExistence type="predicted"/>
<evidence type="ECO:0000259" key="5">
    <source>
        <dbReference type="PROSITE" id="PS01124"/>
    </source>
</evidence>
<dbReference type="InterPro" id="IPR037923">
    <property type="entry name" value="HTH-like"/>
</dbReference>
<evidence type="ECO:0000256" key="2">
    <source>
        <dbReference type="ARBA" id="ARBA00023125"/>
    </source>
</evidence>
<feature type="domain" description="HTH araC/xylS-type" evidence="5">
    <location>
        <begin position="199"/>
        <end position="296"/>
    </location>
</feature>
<comment type="caution">
    <text evidence="6">The sequence shown here is derived from an EMBL/GenBank/DDBJ whole genome shotgun (WGS) entry which is preliminary data.</text>
</comment>
<evidence type="ECO:0000256" key="4">
    <source>
        <dbReference type="ARBA" id="ARBA00023163"/>
    </source>
</evidence>
<dbReference type="InterPro" id="IPR003313">
    <property type="entry name" value="AraC-bd"/>
</dbReference>
<dbReference type="EMBL" id="JBHRTG010000019">
    <property type="protein sequence ID" value="MFC3165226.1"/>
    <property type="molecule type" value="Genomic_DNA"/>
</dbReference>
<keyword evidence="2" id="KW-0238">DNA-binding</keyword>
<dbReference type="PANTHER" id="PTHR46796:SF2">
    <property type="entry name" value="TRANSCRIPTIONAL REGULATORY PROTEIN"/>
    <property type="match status" value="1"/>
</dbReference>
<dbReference type="PRINTS" id="PR00032">
    <property type="entry name" value="HTHARAC"/>
</dbReference>
<evidence type="ECO:0000256" key="3">
    <source>
        <dbReference type="ARBA" id="ARBA00023159"/>
    </source>
</evidence>
<dbReference type="SUPFAM" id="SSF51215">
    <property type="entry name" value="Regulatory protein AraC"/>
    <property type="match status" value="1"/>
</dbReference>
<dbReference type="SUPFAM" id="SSF46689">
    <property type="entry name" value="Homeodomain-like"/>
    <property type="match status" value="2"/>
</dbReference>
<dbReference type="InterPro" id="IPR050204">
    <property type="entry name" value="AraC_XylS_family_regulators"/>
</dbReference>
<gene>
    <name evidence="6" type="ORF">ACFOHV_18230</name>
</gene>
<dbReference type="InterPro" id="IPR018060">
    <property type="entry name" value="HTH_AraC"/>
</dbReference>
<dbReference type="Gene3D" id="1.10.10.60">
    <property type="entry name" value="Homeodomain-like"/>
    <property type="match status" value="1"/>
</dbReference>
<dbReference type="Pfam" id="PF02311">
    <property type="entry name" value="AraC_binding"/>
    <property type="match status" value="1"/>
</dbReference>
<evidence type="ECO:0000313" key="6">
    <source>
        <dbReference type="EMBL" id="MFC3165226.1"/>
    </source>
</evidence>
<dbReference type="PROSITE" id="PS00041">
    <property type="entry name" value="HTH_ARAC_FAMILY_1"/>
    <property type="match status" value="1"/>
</dbReference>
<evidence type="ECO:0000256" key="1">
    <source>
        <dbReference type="ARBA" id="ARBA00023015"/>
    </source>
</evidence>
<dbReference type="PANTHER" id="PTHR46796">
    <property type="entry name" value="HTH-TYPE TRANSCRIPTIONAL ACTIVATOR RHAS-RELATED"/>
    <property type="match status" value="1"/>
</dbReference>
<evidence type="ECO:0000313" key="7">
    <source>
        <dbReference type="Proteomes" id="UP001595647"/>
    </source>
</evidence>
<keyword evidence="3" id="KW-0010">Activator</keyword>
<dbReference type="PROSITE" id="PS01124">
    <property type="entry name" value="HTH_ARAC_FAMILY_2"/>
    <property type="match status" value="1"/>
</dbReference>
<dbReference type="RefSeq" id="WP_182304554.1">
    <property type="nucleotide sequence ID" value="NZ_CP059896.1"/>
</dbReference>
<keyword evidence="7" id="KW-1185">Reference proteome</keyword>
<dbReference type="Pfam" id="PF12833">
    <property type="entry name" value="HTH_18"/>
    <property type="match status" value="1"/>
</dbReference>
<dbReference type="InterPro" id="IPR009057">
    <property type="entry name" value="Homeodomain-like_sf"/>
</dbReference>
<name>A0ABV7I6M7_9HYPH</name>
<keyword evidence="1" id="KW-0805">Transcription regulation</keyword>
<dbReference type="SMART" id="SM00342">
    <property type="entry name" value="HTH_ARAC"/>
    <property type="match status" value="1"/>
</dbReference>
<protein>
    <submittedName>
        <fullName evidence="6">AraC family transcriptional regulator</fullName>
    </submittedName>
</protein>
<dbReference type="InterPro" id="IPR020449">
    <property type="entry name" value="Tscrpt_reg_AraC-type_HTH"/>
</dbReference>
<dbReference type="InterPro" id="IPR018062">
    <property type="entry name" value="HTH_AraC-typ_CS"/>
</dbReference>
<dbReference type="Proteomes" id="UP001595647">
    <property type="component" value="Unassembled WGS sequence"/>
</dbReference>
<accession>A0ABV7I6M7</accession>
<keyword evidence="4" id="KW-0804">Transcription</keyword>